<dbReference type="OrthoDB" id="10407724at2759"/>
<dbReference type="InterPro" id="IPR001699">
    <property type="entry name" value="TF_T-box"/>
</dbReference>
<dbReference type="GO" id="GO:0001708">
    <property type="term" value="P:cell fate specification"/>
    <property type="evidence" value="ECO:0007669"/>
    <property type="project" value="TreeGrafter"/>
</dbReference>
<dbReference type="GO" id="GO:0000978">
    <property type="term" value="F:RNA polymerase II cis-regulatory region sequence-specific DNA binding"/>
    <property type="evidence" value="ECO:0007669"/>
    <property type="project" value="InterPro"/>
</dbReference>
<gene>
    <name evidence="7" type="primary">Cnig_chr_X.g23711</name>
    <name evidence="7" type="ORF">B9Z55_023711</name>
</gene>
<organism evidence="7 8">
    <name type="scientific">Caenorhabditis nigoni</name>
    <dbReference type="NCBI Taxonomy" id="1611254"/>
    <lineage>
        <taxon>Eukaryota</taxon>
        <taxon>Metazoa</taxon>
        <taxon>Ecdysozoa</taxon>
        <taxon>Nematoda</taxon>
        <taxon>Chromadorea</taxon>
        <taxon>Rhabditida</taxon>
        <taxon>Rhabditina</taxon>
        <taxon>Rhabditomorpha</taxon>
        <taxon>Rhabditoidea</taxon>
        <taxon>Rhabditidae</taxon>
        <taxon>Peloderinae</taxon>
        <taxon>Caenorhabditis</taxon>
    </lineage>
</organism>
<reference evidence="8" key="1">
    <citation type="submission" date="2017-10" db="EMBL/GenBank/DDBJ databases">
        <title>Rapid genome shrinkage in a self-fertile nematode reveals novel sperm competition proteins.</title>
        <authorList>
            <person name="Yin D."/>
            <person name="Schwarz E.M."/>
            <person name="Thomas C.G."/>
            <person name="Felde R.L."/>
            <person name="Korf I.F."/>
            <person name="Cutter A.D."/>
            <person name="Schartner C.M."/>
            <person name="Ralston E.J."/>
            <person name="Meyer B.J."/>
            <person name="Haag E.S."/>
        </authorList>
    </citation>
    <scope>NUCLEOTIDE SEQUENCE [LARGE SCALE GENOMIC DNA]</scope>
    <source>
        <strain evidence="8">JU1422</strain>
    </source>
</reference>
<dbReference type="Pfam" id="PF00907">
    <property type="entry name" value="T-box"/>
    <property type="match status" value="1"/>
</dbReference>
<evidence type="ECO:0000256" key="3">
    <source>
        <dbReference type="ARBA" id="ARBA00023163"/>
    </source>
</evidence>
<dbReference type="FunFam" id="2.60.40.820:FF:000018">
    <property type="entry name" value="Putative T-box protein 35"/>
    <property type="match status" value="1"/>
</dbReference>
<comment type="caution">
    <text evidence="7">The sequence shown here is derived from an EMBL/GenBank/DDBJ whole genome shotgun (WGS) entry which is preliminary data.</text>
</comment>
<dbReference type="PANTHER" id="PTHR11267:SF165">
    <property type="entry name" value="T-BOX TRANSCRIPTION FACTOR TBX-35"/>
    <property type="match status" value="1"/>
</dbReference>
<evidence type="ECO:0000256" key="2">
    <source>
        <dbReference type="ARBA" id="ARBA00023125"/>
    </source>
</evidence>
<evidence type="ECO:0000313" key="7">
    <source>
        <dbReference type="EMBL" id="PIC17486.1"/>
    </source>
</evidence>
<keyword evidence="2 5" id="KW-0238">DNA-binding</keyword>
<dbReference type="GO" id="GO:0000981">
    <property type="term" value="F:DNA-binding transcription factor activity, RNA polymerase II-specific"/>
    <property type="evidence" value="ECO:0007669"/>
    <property type="project" value="TreeGrafter"/>
</dbReference>
<feature type="domain" description="T-box" evidence="6">
    <location>
        <begin position="29"/>
        <end position="214"/>
    </location>
</feature>
<evidence type="ECO:0000313" key="8">
    <source>
        <dbReference type="Proteomes" id="UP000230233"/>
    </source>
</evidence>
<name>A0A2G5SRL8_9PELO</name>
<dbReference type="EMBL" id="PDUG01000006">
    <property type="protein sequence ID" value="PIC17486.1"/>
    <property type="molecule type" value="Genomic_DNA"/>
</dbReference>
<dbReference type="SMART" id="SM00425">
    <property type="entry name" value="TBOX"/>
    <property type="match status" value="1"/>
</dbReference>
<keyword evidence="4 5" id="KW-0539">Nucleus</keyword>
<comment type="subcellular location">
    <subcellularLocation>
        <location evidence="5">Nucleus</location>
    </subcellularLocation>
</comment>
<evidence type="ECO:0000256" key="1">
    <source>
        <dbReference type="ARBA" id="ARBA00023015"/>
    </source>
</evidence>
<comment type="caution">
    <text evidence="5">Lacks conserved residue(s) required for the propagation of feature annotation.</text>
</comment>
<dbReference type="Gene3D" id="2.60.40.820">
    <property type="entry name" value="Transcription factor, T-box"/>
    <property type="match status" value="1"/>
</dbReference>
<proteinExistence type="predicted"/>
<keyword evidence="8" id="KW-1185">Reference proteome</keyword>
<dbReference type="AlphaFoldDB" id="A0A2G5SRL8"/>
<protein>
    <recommendedName>
        <fullName evidence="6">T-box domain-containing protein</fullName>
    </recommendedName>
</protein>
<evidence type="ECO:0000256" key="4">
    <source>
        <dbReference type="ARBA" id="ARBA00023242"/>
    </source>
</evidence>
<dbReference type="GO" id="GO:0005634">
    <property type="term" value="C:nucleus"/>
    <property type="evidence" value="ECO:0007669"/>
    <property type="project" value="UniProtKB-SubCell"/>
</dbReference>
<keyword evidence="3" id="KW-0804">Transcription</keyword>
<dbReference type="PANTHER" id="PTHR11267">
    <property type="entry name" value="T-BOX PROTEIN-RELATED"/>
    <property type="match status" value="1"/>
</dbReference>
<dbReference type="Proteomes" id="UP000230233">
    <property type="component" value="Chromosome X"/>
</dbReference>
<dbReference type="GO" id="GO:0000785">
    <property type="term" value="C:chromatin"/>
    <property type="evidence" value="ECO:0007669"/>
    <property type="project" value="TreeGrafter"/>
</dbReference>
<evidence type="ECO:0000256" key="5">
    <source>
        <dbReference type="PROSITE-ProRule" id="PRU00201"/>
    </source>
</evidence>
<dbReference type="InterPro" id="IPR046360">
    <property type="entry name" value="T-box_DNA-bd"/>
</dbReference>
<evidence type="ECO:0000259" key="6">
    <source>
        <dbReference type="PROSITE" id="PS50252"/>
    </source>
</evidence>
<dbReference type="PROSITE" id="PS50252">
    <property type="entry name" value="TBOX_3"/>
    <property type="match status" value="1"/>
</dbReference>
<dbReference type="InterPro" id="IPR036960">
    <property type="entry name" value="T-box_sf"/>
</dbReference>
<sequence length="388" mass="42670">MESSDLSKVIPSQNTLAPQALSMPIGVTLKNIAEFELYSSSVLEQPINVKGRYFYPSPGFNFTGMDPNAKYQLSLRFDKVSNGTFHFIKDAKQWIEIPNENATNVNISPENNIYLHPNTFSGRRLMSKEVVFEVPMSNSSSCLRKEAVVLESSYKYQAVLLVSKIVEQGTTVQLDTPQEFTFDCITFIVVHKYRNPEMSKIKAYPRGYKRNYRRAIEMSSSTTLFSIESLLSPDEKKKGSVTLAPATTSVNLQFPIGPTFFADNATILLSNGTNKALPENAGSDHSTGSPEDTSHQYDFAGAASLLTQHHGPSGTSSANISLPLGPRAFTAVPPFLPTSCMFPLAPPGNFYPGVILTPAFYSPQYIPNLANQENIENQSVAPEGDLQL</sequence>
<dbReference type="SUPFAM" id="SSF49417">
    <property type="entry name" value="p53-like transcription factors"/>
    <property type="match status" value="1"/>
</dbReference>
<keyword evidence="1" id="KW-0805">Transcription regulation</keyword>
<dbReference type="GO" id="GO:0045893">
    <property type="term" value="P:positive regulation of DNA-templated transcription"/>
    <property type="evidence" value="ECO:0007669"/>
    <property type="project" value="InterPro"/>
</dbReference>
<accession>A0A2G5SRL8</accession>
<dbReference type="InterPro" id="IPR008967">
    <property type="entry name" value="p53-like_TF_DNA-bd_sf"/>
</dbReference>